<gene>
    <name evidence="19" type="ORF">C2E20_4161</name>
</gene>
<feature type="transmembrane region" description="Helical" evidence="16">
    <location>
        <begin position="1241"/>
        <end position="1258"/>
    </location>
</feature>
<dbReference type="Gene3D" id="3.50.50.60">
    <property type="entry name" value="FAD/NAD(P)-binding domain"/>
    <property type="match status" value="2"/>
</dbReference>
<evidence type="ECO:0000313" key="20">
    <source>
        <dbReference type="Proteomes" id="UP000239649"/>
    </source>
</evidence>
<sequence length="2090" mass="220483">MRRPAQVCQVPGCGADLSNLRSYFVRQHICEEHARADAVPDGRGGWLRFCQQCTKLEPVSAFEGLRRSCEASLQKRHLRRSGSAQRAKSATGSLAAMAAQAPPMMQQGGWSSGQLDLPQQLAHLGGIPPMPAPARLPHSASAATIAAAIQAAAAASAVPPLMPPPLPSAAGAPSGAPSAGGTWQQLGGERSKDRSSPCSTSSQQPAGTNRSTSEARGQRGSGDGVKQEEADGDPLAVLMAAAALPEAAADADGPVPISDFPALASVTMDSSGNPVLRHAAAHAHAQAAVAAPLGLGWPQQGTGGWQQHPASFGGAGSAAETRLGPYQLSGMSSKATVERHGAPPAVDVQQMVTALQLLQQLQDVIGALLVAQIQPAAREQIKSSRMQATAVHSFSQAVAAAPCRRPFAAASAAPARRGLVVRAGMAAQKDNPFAEELKETAKYISRRGHGILASDESNATTGKRLESVGVDNTEDNRRDWRQLLYTAPGLGQYISGAIMFEETLYQKARDGTQFVVYLKSQGILPGIKVDTGLQVLPGTDGETTTQGLDNLGARCEAYYKQGARFAKWRAVLKISEGQGPSTQAIQENAHGLARYAQIAQQNGLVPIVEPEVTLGPGAYSIEETAYWSERVYSHVMRLLNEYDVMLEGILLKPNMILPGLDAPSASPGEVAKFTVKTMMRTIPPSVPGIHFLSGGMSEEESTLNLQALQDECPDAPWALTFSYGRALQSATLKTWQGKEENWDKAQEILIKLAKANSEAQLGQFKGPHPVPGGGRILQALRFGGAGNEASWRAPASSCSTAVGPGDSKRFEALLPIGEPAGTASVVAAAEAEESQTTFGGSWQEEAPRPHDPTSQAVSLAAPSSVHSVHLSHLLPQELRTISRMRFSTRDFGVEVTPLPPTSRAQRVWRWWLSWAVPGMGMFVEAWMIFAIGNIHPLLALTYPHCFGDAQPPQCSQGAAASVTYIELCGIILGMLALGFCADIIGRKWGSRVTSSIMLFGSIMLTASASAGSDTTFLALFLTALFILGTGKCWVGVGGEYPVAASSAAERAEGSKAMRRRRGETVVLTFSQQGWGNCANTLTIVLLLAVQGATGSQVSASQAEVTWRVQFGIGAAIAAAVTAYRWRYLQESKVWKVERHDVAEHLAQKGVRSHHSQHEYWHVLRFFWPRMTATSLAWMLVNFAFYGHKLNQAAFIATIVPGATLFTRTLYTLLNSGVALVGYYFAAALIDRRWYGRVRMQAVGFAAMALLFALQAALYTTLVANAGAFQALYFLSSFFVQFGPNCTCWLVASEVYPTGVRSFFSGLSAATGKVGAVAAAAAFAQISPRAALYASAGASAAGLLLTLLFLPDTTGLDLHEIDRMNRYMLAGQLANYHGQAVNPLYLSWYERWRGYGAHYLPERDLIHKHLQRHPHIEPPPPPPPSLASSSWGGGRWSARFKRPESDPGKDDYTVHPALLAMLSKKLGVRAPSKAASDSSEGAGGGSDDSTAKAATAPPLPAEAVRVVRKSFDARTSKGGDPAGKAWAYVVDVESAALAAAGLRRVQERPGSVERQQQAAAPSRGGVAGGGAGGSAEPVVVVGSGPAGLFAALQLAEAGIKVVLLDRGQPVEVRGKDIGALFVRHQINPESNLCYGEGGAGTWSDGKLTTRIGRNSDPVRHVLDTLYRFGAPESVLVSGKPHLGTDRLVRILKAFRDHLTSLGCEVRFGTRVEDVTVQGGRVSAIILADGSSIATSRVVLAPGHSARDLYRTLLARDVAITPKPFALGFRIEHPQALIDKLQYGEEDAGQVLRGKGPYPVAEYRLAAEISAAAAAQAAAAAAGAPGSAWGDDWYQPLLADGAGAAAGEAAAGGAAGDAAAGAAHPRGVYSFCMCPGGQIVPTSTNEGELCINGMSFSKRNSKWANSALVVTVQPGDWEHLQAEHGPLAGMALQQEYEREAAARGGGAFAAPAQRVSDFLAGRAPRGALPPSSYRLGTKPSPLHDFYPPHMTAAFVAALTRFERQLPGFAGDEALLHAAETRTSAPLRIERDADSLQSPTVAGLYPCGEGAGYAGGIVSSAVDGLRVGAALVAELTGLDAGLDAGAYKVKAGY</sequence>
<evidence type="ECO:0000256" key="7">
    <source>
        <dbReference type="ARBA" id="ARBA00022692"/>
    </source>
</evidence>
<keyword evidence="10 16" id="KW-0472">Membrane</keyword>
<dbReference type="SUPFAM" id="SSF51905">
    <property type="entry name" value="FAD/NAD(P)-binding domain"/>
    <property type="match status" value="1"/>
</dbReference>
<evidence type="ECO:0000256" key="10">
    <source>
        <dbReference type="ARBA" id="ARBA00023136"/>
    </source>
</evidence>
<feature type="domain" description="Major facilitator superfamily (MFS) profile" evidence="17">
    <location>
        <begin position="913"/>
        <end position="1353"/>
    </location>
</feature>
<evidence type="ECO:0000256" key="3">
    <source>
        <dbReference type="ARBA" id="ARBA00004714"/>
    </source>
</evidence>
<dbReference type="GO" id="GO:0005634">
    <property type="term" value="C:nucleus"/>
    <property type="evidence" value="ECO:0007669"/>
    <property type="project" value="InterPro"/>
</dbReference>
<reference evidence="19 20" key="1">
    <citation type="journal article" date="2018" name="Plant J.">
        <title>Genome sequences of Chlorella sorokiniana UTEX 1602 and Micractinium conductrix SAG 241.80: implications to maltose excretion by a green alga.</title>
        <authorList>
            <person name="Arriola M.B."/>
            <person name="Velmurugan N."/>
            <person name="Zhang Y."/>
            <person name="Plunkett M.H."/>
            <person name="Hondzo H."/>
            <person name="Barney B.M."/>
        </authorList>
    </citation>
    <scope>NUCLEOTIDE SEQUENCE [LARGE SCALE GENOMIC DNA]</scope>
    <source>
        <strain evidence="19 20">SAG 241.80</strain>
    </source>
</reference>
<feature type="transmembrane region" description="Helical" evidence="16">
    <location>
        <begin position="1209"/>
        <end position="1229"/>
    </location>
</feature>
<comment type="pathway">
    <text evidence="3">Carbohydrate degradation; glycolysis; D-glyceraldehyde 3-phosphate and glycerone phosphate from D-glucose: step 4/4.</text>
</comment>
<keyword evidence="8 16" id="KW-1133">Transmembrane helix</keyword>
<dbReference type="Pfam" id="PF00274">
    <property type="entry name" value="Glycolytic"/>
    <property type="match status" value="1"/>
</dbReference>
<feature type="compositionally biased region" description="Polar residues" evidence="15">
    <location>
        <begin position="196"/>
        <end position="215"/>
    </location>
</feature>
<keyword evidence="9" id="KW-0560">Oxidoreductase</keyword>
<dbReference type="InterPro" id="IPR028348">
    <property type="entry name" value="FAD-binding_protein"/>
</dbReference>
<evidence type="ECO:0000256" key="14">
    <source>
        <dbReference type="RuleBase" id="RU003994"/>
    </source>
</evidence>
<dbReference type="Pfam" id="PF21688">
    <property type="entry name" value="FAD-depend_C"/>
    <property type="match status" value="2"/>
</dbReference>
<dbReference type="FunFam" id="3.20.20.70:FF:000140">
    <property type="entry name" value="Fructose-bisphosphate aldolase"/>
    <property type="match status" value="1"/>
</dbReference>
<evidence type="ECO:0000259" key="17">
    <source>
        <dbReference type="PROSITE" id="PS50850"/>
    </source>
</evidence>
<dbReference type="PRINTS" id="PR00419">
    <property type="entry name" value="ADXRDTASE"/>
</dbReference>
<dbReference type="SUPFAM" id="SSF51569">
    <property type="entry name" value="Aldolase"/>
    <property type="match status" value="1"/>
</dbReference>
<evidence type="ECO:0000256" key="1">
    <source>
        <dbReference type="ARBA" id="ARBA00000441"/>
    </source>
</evidence>
<feature type="compositionally biased region" description="Low complexity" evidence="15">
    <location>
        <begin position="168"/>
        <end position="179"/>
    </location>
</feature>
<dbReference type="Pfam" id="PF00083">
    <property type="entry name" value="Sugar_tr"/>
    <property type="match status" value="1"/>
</dbReference>
<dbReference type="PROSITE" id="PS00216">
    <property type="entry name" value="SUGAR_TRANSPORT_1"/>
    <property type="match status" value="1"/>
</dbReference>
<dbReference type="InterPro" id="IPR005828">
    <property type="entry name" value="MFS_sugar_transport-like"/>
</dbReference>
<dbReference type="Pfam" id="PF00890">
    <property type="entry name" value="FAD_binding_2"/>
    <property type="match status" value="1"/>
</dbReference>
<dbReference type="SUPFAM" id="SSF103612">
    <property type="entry name" value="SBT domain"/>
    <property type="match status" value="1"/>
</dbReference>
<dbReference type="Pfam" id="PF03110">
    <property type="entry name" value="SBP"/>
    <property type="match status" value="1"/>
</dbReference>
<dbReference type="PANTHER" id="PTHR42842">
    <property type="entry name" value="FAD/NAD(P)-BINDING OXIDOREDUCTASE"/>
    <property type="match status" value="1"/>
</dbReference>
<name>A0A2P6VEE0_9CHLO</name>
<evidence type="ECO:0000259" key="18">
    <source>
        <dbReference type="PROSITE" id="PS51141"/>
    </source>
</evidence>
<dbReference type="InterPro" id="IPR003953">
    <property type="entry name" value="FAD-dep_OxRdtase_2_FAD-bd"/>
</dbReference>
<comment type="caution">
    <text evidence="19">The sequence shown here is derived from an EMBL/GenBank/DDBJ whole genome shotgun (WGS) entry which is preliminary data.</text>
</comment>
<dbReference type="Gene3D" id="4.10.1100.10">
    <property type="entry name" value="Transcription factor, SBP-box domain"/>
    <property type="match status" value="1"/>
</dbReference>
<dbReference type="PROSITE" id="PS50850">
    <property type="entry name" value="MFS"/>
    <property type="match status" value="1"/>
</dbReference>
<dbReference type="Proteomes" id="UP000239649">
    <property type="component" value="Unassembled WGS sequence"/>
</dbReference>
<comment type="subcellular location">
    <subcellularLocation>
        <location evidence="2">Membrane</location>
        <topology evidence="2">Multi-pass membrane protein</topology>
    </subcellularLocation>
</comment>
<dbReference type="STRING" id="554055.A0A2P6VEE0"/>
<dbReference type="UniPathway" id="UPA00109">
    <property type="reaction ID" value="UER00183"/>
</dbReference>
<protein>
    <recommendedName>
        <fullName evidence="5 14">Fructose-bisphosphate aldolase</fullName>
        <ecNumber evidence="5 14">4.1.2.13</ecNumber>
    </recommendedName>
</protein>
<evidence type="ECO:0000256" key="9">
    <source>
        <dbReference type="ARBA" id="ARBA00023002"/>
    </source>
</evidence>
<dbReference type="GO" id="GO:0003677">
    <property type="term" value="F:DNA binding"/>
    <property type="evidence" value="ECO:0007669"/>
    <property type="project" value="InterPro"/>
</dbReference>
<feature type="transmembrane region" description="Helical" evidence="16">
    <location>
        <begin position="992"/>
        <end position="1010"/>
    </location>
</feature>
<dbReference type="PANTHER" id="PTHR42842:SF3">
    <property type="entry name" value="FAD_NAD(P)-BINDING OXIDOREDUCTASE FAMILY PROTEIN"/>
    <property type="match status" value="1"/>
</dbReference>
<dbReference type="GO" id="GO:0022857">
    <property type="term" value="F:transmembrane transporter activity"/>
    <property type="evidence" value="ECO:0007669"/>
    <property type="project" value="InterPro"/>
</dbReference>
<feature type="region of interest" description="Disordered" evidence="15">
    <location>
        <begin position="829"/>
        <end position="856"/>
    </location>
</feature>
<evidence type="ECO:0000256" key="16">
    <source>
        <dbReference type="SAM" id="Phobius"/>
    </source>
</evidence>
<dbReference type="EMBL" id="LHPF02000010">
    <property type="protein sequence ID" value="PSC72448.1"/>
    <property type="molecule type" value="Genomic_DNA"/>
</dbReference>
<feature type="transmembrane region" description="Helical" evidence="16">
    <location>
        <begin position="1166"/>
        <end position="1185"/>
    </location>
</feature>
<evidence type="ECO:0000256" key="2">
    <source>
        <dbReference type="ARBA" id="ARBA00004141"/>
    </source>
</evidence>
<dbReference type="InterPro" id="IPR020846">
    <property type="entry name" value="MFS_dom"/>
</dbReference>
<dbReference type="GO" id="GO:0016020">
    <property type="term" value="C:membrane"/>
    <property type="evidence" value="ECO:0007669"/>
    <property type="project" value="UniProtKB-SubCell"/>
</dbReference>
<dbReference type="InterPro" id="IPR004333">
    <property type="entry name" value="SBP_dom"/>
</dbReference>
<dbReference type="PROSITE" id="PS00158">
    <property type="entry name" value="ALDOLASE_CLASS_I"/>
    <property type="match status" value="1"/>
</dbReference>
<dbReference type="InterPro" id="IPR029768">
    <property type="entry name" value="Aldolase_I_AS"/>
</dbReference>
<dbReference type="InterPro" id="IPR036893">
    <property type="entry name" value="SBP_sf"/>
</dbReference>
<dbReference type="GO" id="GO:0006096">
    <property type="term" value="P:glycolytic process"/>
    <property type="evidence" value="ECO:0007669"/>
    <property type="project" value="UniProtKB-UniPathway"/>
</dbReference>
<proteinExistence type="inferred from homology"/>
<evidence type="ECO:0000256" key="5">
    <source>
        <dbReference type="ARBA" id="ARBA00013068"/>
    </source>
</evidence>
<feature type="transmembrane region" description="Helical" evidence="16">
    <location>
        <begin position="1302"/>
        <end position="1323"/>
    </location>
</feature>
<feature type="transmembrane region" description="Helical" evidence="16">
    <location>
        <begin position="1016"/>
        <end position="1036"/>
    </location>
</feature>
<evidence type="ECO:0000256" key="15">
    <source>
        <dbReference type="SAM" id="MobiDB-lite"/>
    </source>
</evidence>
<dbReference type="InterPro" id="IPR013785">
    <property type="entry name" value="Aldolase_TIM"/>
</dbReference>
<dbReference type="InterPro" id="IPR000741">
    <property type="entry name" value="FBA_I"/>
</dbReference>
<evidence type="ECO:0000256" key="13">
    <source>
        <dbReference type="ARBA" id="ARBA00023270"/>
    </source>
</evidence>
<dbReference type="GO" id="GO:0004332">
    <property type="term" value="F:fructose-bisphosphate aldolase activity"/>
    <property type="evidence" value="ECO:0007669"/>
    <property type="project" value="UniProtKB-EC"/>
</dbReference>
<comment type="catalytic activity">
    <reaction evidence="1 14">
        <text>beta-D-fructose 1,6-bisphosphate = D-glyceraldehyde 3-phosphate + dihydroxyacetone phosphate</text>
        <dbReference type="Rhea" id="RHEA:14729"/>
        <dbReference type="ChEBI" id="CHEBI:32966"/>
        <dbReference type="ChEBI" id="CHEBI:57642"/>
        <dbReference type="ChEBI" id="CHEBI:59776"/>
        <dbReference type="EC" id="4.1.2.13"/>
    </reaction>
</comment>
<feature type="domain" description="SBP-type" evidence="18">
    <location>
        <begin position="5"/>
        <end position="83"/>
    </location>
</feature>
<feature type="compositionally biased region" description="Low complexity" evidence="15">
    <location>
        <begin position="1486"/>
        <end position="1495"/>
    </location>
</feature>
<keyword evidence="12 14" id="KW-0456">Lyase</keyword>
<organism evidence="19 20">
    <name type="scientific">Micractinium conductrix</name>
    <dbReference type="NCBI Taxonomy" id="554055"/>
    <lineage>
        <taxon>Eukaryota</taxon>
        <taxon>Viridiplantae</taxon>
        <taxon>Chlorophyta</taxon>
        <taxon>core chlorophytes</taxon>
        <taxon>Trebouxiophyceae</taxon>
        <taxon>Chlorellales</taxon>
        <taxon>Chlorellaceae</taxon>
        <taxon>Chlorella clade</taxon>
        <taxon>Micractinium</taxon>
    </lineage>
</organism>
<keyword evidence="20" id="KW-1185">Reference proteome</keyword>
<comment type="similarity">
    <text evidence="4 14">Belongs to the class I fructose-bisphosphate aldolase family.</text>
</comment>
<dbReference type="InterPro" id="IPR005829">
    <property type="entry name" value="Sugar_transporter_CS"/>
</dbReference>
<feature type="region of interest" description="Disordered" evidence="15">
    <location>
        <begin position="165"/>
        <end position="229"/>
    </location>
</feature>
<keyword evidence="13" id="KW-0704">Schiff base</keyword>
<dbReference type="Gene3D" id="3.20.20.70">
    <property type="entry name" value="Aldolase class I"/>
    <property type="match status" value="1"/>
</dbReference>
<feature type="region of interest" description="Disordered" evidence="15">
    <location>
        <begin position="1411"/>
        <end position="1451"/>
    </location>
</feature>
<feature type="region of interest" description="Disordered" evidence="15">
    <location>
        <begin position="1469"/>
        <end position="1500"/>
    </location>
</feature>
<evidence type="ECO:0000256" key="11">
    <source>
        <dbReference type="ARBA" id="ARBA00023152"/>
    </source>
</evidence>
<accession>A0A2P6VEE0</accession>
<keyword evidence="11 14" id="KW-0324">Glycolysis</keyword>
<evidence type="ECO:0000256" key="12">
    <source>
        <dbReference type="ARBA" id="ARBA00023239"/>
    </source>
</evidence>
<evidence type="ECO:0000313" key="19">
    <source>
        <dbReference type="EMBL" id="PSC72448.1"/>
    </source>
</evidence>
<keyword evidence="7 16" id="KW-0812">Transmembrane</keyword>
<evidence type="ECO:0000256" key="8">
    <source>
        <dbReference type="ARBA" id="ARBA00022989"/>
    </source>
</evidence>
<evidence type="ECO:0000256" key="6">
    <source>
        <dbReference type="ARBA" id="ARBA00022630"/>
    </source>
</evidence>
<feature type="compositionally biased region" description="Basic and acidic residues" evidence="15">
    <location>
        <begin position="1440"/>
        <end position="1451"/>
    </location>
</feature>
<dbReference type="SUPFAM" id="SSF103473">
    <property type="entry name" value="MFS general substrate transporter"/>
    <property type="match status" value="1"/>
</dbReference>
<dbReference type="CDD" id="cd00948">
    <property type="entry name" value="FBP_aldolase_I_a"/>
    <property type="match status" value="1"/>
</dbReference>
<dbReference type="Gene3D" id="1.20.1250.20">
    <property type="entry name" value="MFS general substrate transporter like domains"/>
    <property type="match status" value="1"/>
</dbReference>
<dbReference type="InterPro" id="IPR036188">
    <property type="entry name" value="FAD/NAD-bd_sf"/>
</dbReference>
<dbReference type="OrthoDB" id="2690153at2759"/>
<dbReference type="GO" id="GO:0016491">
    <property type="term" value="F:oxidoreductase activity"/>
    <property type="evidence" value="ECO:0007669"/>
    <property type="project" value="UniProtKB-KW"/>
</dbReference>
<feature type="region of interest" description="Disordered" evidence="15">
    <location>
        <begin position="1544"/>
        <end position="1570"/>
    </location>
</feature>
<feature type="transmembrane region" description="Helical" evidence="16">
    <location>
        <begin position="964"/>
        <end position="985"/>
    </location>
</feature>
<evidence type="ECO:0000256" key="4">
    <source>
        <dbReference type="ARBA" id="ARBA00010387"/>
    </source>
</evidence>
<dbReference type="EC" id="4.1.2.13" evidence="5 14"/>
<dbReference type="NCBIfam" id="NF033379">
    <property type="entry name" value="FrucBisAld_I"/>
    <property type="match status" value="1"/>
</dbReference>
<dbReference type="PROSITE" id="PS51141">
    <property type="entry name" value="ZF_SBP"/>
    <property type="match status" value="1"/>
</dbReference>
<dbReference type="InterPro" id="IPR036259">
    <property type="entry name" value="MFS_trans_sf"/>
</dbReference>
<dbReference type="InterPro" id="IPR049516">
    <property type="entry name" value="FAD-depend_C"/>
</dbReference>
<feature type="transmembrane region" description="Helical" evidence="16">
    <location>
        <begin position="1329"/>
        <end position="1349"/>
    </location>
</feature>
<keyword evidence="6" id="KW-0285">Flavoprotein</keyword>